<dbReference type="InterPro" id="IPR004447">
    <property type="entry name" value="Peptidase_S41A"/>
</dbReference>
<proteinExistence type="inferred from homology"/>
<keyword evidence="2 5" id="KW-0645">Protease</keyword>
<dbReference type="PANTHER" id="PTHR32060:SF30">
    <property type="entry name" value="CARBOXY-TERMINAL PROCESSING PROTEASE CTPA"/>
    <property type="match status" value="1"/>
</dbReference>
<dbReference type="InterPro" id="IPR005151">
    <property type="entry name" value="Tail-specific_protease"/>
</dbReference>
<dbReference type="Gene3D" id="3.90.226.10">
    <property type="entry name" value="2-enoyl-CoA Hydratase, Chain A, domain 1"/>
    <property type="match status" value="1"/>
</dbReference>
<evidence type="ECO:0000256" key="5">
    <source>
        <dbReference type="RuleBase" id="RU004404"/>
    </source>
</evidence>
<comment type="similarity">
    <text evidence="1 5">Belongs to the peptidase S41A family.</text>
</comment>
<evidence type="ECO:0000256" key="1">
    <source>
        <dbReference type="ARBA" id="ARBA00009179"/>
    </source>
</evidence>
<evidence type="ECO:0000256" key="4">
    <source>
        <dbReference type="ARBA" id="ARBA00022825"/>
    </source>
</evidence>
<dbReference type="GO" id="GO:0004175">
    <property type="term" value="F:endopeptidase activity"/>
    <property type="evidence" value="ECO:0007669"/>
    <property type="project" value="TreeGrafter"/>
</dbReference>
<keyword evidence="4 5" id="KW-0720">Serine protease</keyword>
<accession>A0A1F5EY08</accession>
<dbReference type="SUPFAM" id="SSF52096">
    <property type="entry name" value="ClpP/crotonase"/>
    <property type="match status" value="1"/>
</dbReference>
<organism evidence="7 8">
    <name type="scientific">Candidatus Collierbacteria bacterium RIFCSPHIGHO2_01_FULL_50_25</name>
    <dbReference type="NCBI Taxonomy" id="1817722"/>
    <lineage>
        <taxon>Bacteria</taxon>
        <taxon>Candidatus Collieribacteriota</taxon>
    </lineage>
</organism>
<evidence type="ECO:0000256" key="2">
    <source>
        <dbReference type="ARBA" id="ARBA00022670"/>
    </source>
</evidence>
<dbReference type="SUPFAM" id="SSF50156">
    <property type="entry name" value="PDZ domain-like"/>
    <property type="match status" value="1"/>
</dbReference>
<feature type="domain" description="PDZ" evidence="6">
    <location>
        <begin position="112"/>
        <end position="171"/>
    </location>
</feature>
<sequence>MMFLARIRFVVICILLVTVSSLVSYSFGKKAGLAQGIAADGTPKADLTLFWDVWSRLENNYLDKKDLDPKKMVFGAIEGMTAALDDPYTSFFPPAENKRTKEDLSGEFSGVGIQLGFIDKTLAVMTPLPGNPAERAGIRAGDLILHIKDEANEVDKDTNGINLMDAVGYIRGKKGTSVTLTIYHEKDAKSKEITLVRDTINVPSVELTWVGKDKKIAQIKVNRFGDKTLDEWDKAVSEYINKKGSGIVLDLRNNPGGYLQRAIDLGSEFITSGTIVQQQGVDQTESFGVDRPGRLIGVPLVVLVNKGSASAAEILSGALKERLGVKLVGEKTFGKGTVQEVEDLPGGAGIHITIAKWNLPSGKNIHKEGIEPDVLIEYVADEKNPEKDNQLDRAVEVLNGVITAAK</sequence>
<dbReference type="InterPro" id="IPR001478">
    <property type="entry name" value="PDZ"/>
</dbReference>
<dbReference type="GO" id="GO:0008236">
    <property type="term" value="F:serine-type peptidase activity"/>
    <property type="evidence" value="ECO:0007669"/>
    <property type="project" value="UniProtKB-KW"/>
</dbReference>
<dbReference type="Pfam" id="PF00595">
    <property type="entry name" value="PDZ"/>
    <property type="match status" value="1"/>
</dbReference>
<dbReference type="EMBL" id="MFAG01000009">
    <property type="protein sequence ID" value="OGD72245.1"/>
    <property type="molecule type" value="Genomic_DNA"/>
</dbReference>
<dbReference type="CDD" id="cd06782">
    <property type="entry name" value="cpPDZ_CPP-like"/>
    <property type="match status" value="1"/>
</dbReference>
<dbReference type="STRING" id="1817722.A2703_02675"/>
<protein>
    <recommendedName>
        <fullName evidence="6">PDZ domain-containing protein</fullName>
    </recommendedName>
</protein>
<reference evidence="7 8" key="1">
    <citation type="journal article" date="2016" name="Nat. Commun.">
        <title>Thousands of microbial genomes shed light on interconnected biogeochemical processes in an aquifer system.</title>
        <authorList>
            <person name="Anantharaman K."/>
            <person name="Brown C.T."/>
            <person name="Hug L.A."/>
            <person name="Sharon I."/>
            <person name="Castelle C.J."/>
            <person name="Probst A.J."/>
            <person name="Thomas B.C."/>
            <person name="Singh A."/>
            <person name="Wilkins M.J."/>
            <person name="Karaoz U."/>
            <person name="Brodie E.L."/>
            <person name="Williams K.H."/>
            <person name="Hubbard S.S."/>
            <person name="Banfield J.F."/>
        </authorList>
    </citation>
    <scope>NUCLEOTIDE SEQUENCE [LARGE SCALE GENOMIC DNA]</scope>
</reference>
<dbReference type="Pfam" id="PF03572">
    <property type="entry name" value="Peptidase_S41"/>
    <property type="match status" value="1"/>
</dbReference>
<dbReference type="PROSITE" id="PS50106">
    <property type="entry name" value="PDZ"/>
    <property type="match status" value="1"/>
</dbReference>
<dbReference type="SMART" id="SM00228">
    <property type="entry name" value="PDZ"/>
    <property type="match status" value="1"/>
</dbReference>
<evidence type="ECO:0000256" key="3">
    <source>
        <dbReference type="ARBA" id="ARBA00022801"/>
    </source>
</evidence>
<evidence type="ECO:0000259" key="6">
    <source>
        <dbReference type="PROSITE" id="PS50106"/>
    </source>
</evidence>
<dbReference type="Gene3D" id="2.30.42.10">
    <property type="match status" value="1"/>
</dbReference>
<dbReference type="Gene3D" id="3.30.750.44">
    <property type="match status" value="1"/>
</dbReference>
<evidence type="ECO:0000313" key="7">
    <source>
        <dbReference type="EMBL" id="OGD72245.1"/>
    </source>
</evidence>
<dbReference type="SMART" id="SM00245">
    <property type="entry name" value="TSPc"/>
    <property type="match status" value="1"/>
</dbReference>
<dbReference type="InterPro" id="IPR036034">
    <property type="entry name" value="PDZ_sf"/>
</dbReference>
<dbReference type="InterPro" id="IPR029045">
    <property type="entry name" value="ClpP/crotonase-like_dom_sf"/>
</dbReference>
<keyword evidence="3 5" id="KW-0378">Hydrolase</keyword>
<dbReference type="GO" id="GO:0007165">
    <property type="term" value="P:signal transduction"/>
    <property type="evidence" value="ECO:0007669"/>
    <property type="project" value="TreeGrafter"/>
</dbReference>
<dbReference type="Proteomes" id="UP000177979">
    <property type="component" value="Unassembled WGS sequence"/>
</dbReference>
<dbReference type="FunFam" id="2.30.42.10:FF:000063">
    <property type="entry name" value="Peptidase, S41 family"/>
    <property type="match status" value="1"/>
</dbReference>
<dbReference type="GO" id="GO:0006508">
    <property type="term" value="P:proteolysis"/>
    <property type="evidence" value="ECO:0007669"/>
    <property type="project" value="UniProtKB-KW"/>
</dbReference>
<evidence type="ECO:0000313" key="8">
    <source>
        <dbReference type="Proteomes" id="UP000177979"/>
    </source>
</evidence>
<dbReference type="NCBIfam" id="TIGR00225">
    <property type="entry name" value="prc"/>
    <property type="match status" value="1"/>
</dbReference>
<gene>
    <name evidence="7" type="ORF">A2703_02675</name>
</gene>
<comment type="caution">
    <text evidence="7">The sequence shown here is derived from an EMBL/GenBank/DDBJ whole genome shotgun (WGS) entry which is preliminary data.</text>
</comment>
<name>A0A1F5EY08_9BACT</name>
<dbReference type="PANTHER" id="PTHR32060">
    <property type="entry name" value="TAIL-SPECIFIC PROTEASE"/>
    <property type="match status" value="1"/>
</dbReference>
<dbReference type="AlphaFoldDB" id="A0A1F5EY08"/>
<dbReference type="GO" id="GO:0030288">
    <property type="term" value="C:outer membrane-bounded periplasmic space"/>
    <property type="evidence" value="ECO:0007669"/>
    <property type="project" value="TreeGrafter"/>
</dbReference>
<dbReference type="CDD" id="cd07560">
    <property type="entry name" value="Peptidase_S41_CPP"/>
    <property type="match status" value="1"/>
</dbReference>